<keyword evidence="2" id="KW-1185">Reference proteome</keyword>
<dbReference type="AlphaFoldDB" id="A0A368K540"/>
<dbReference type="RefSeq" id="WP_114440117.1">
    <property type="nucleotide sequence ID" value="NZ_QOZG01000003.1"/>
</dbReference>
<evidence type="ECO:0000313" key="2">
    <source>
        <dbReference type="Proteomes" id="UP000253420"/>
    </source>
</evidence>
<name>A0A368K540_9HYPH</name>
<protein>
    <submittedName>
        <fullName evidence="1">Uncharacterized protein</fullName>
    </submittedName>
</protein>
<proteinExistence type="predicted"/>
<reference evidence="1 2" key="1">
    <citation type="submission" date="2018-07" db="EMBL/GenBank/DDBJ databases">
        <title>The draft genome of Phyllobacterium salinisoli.</title>
        <authorList>
            <person name="Liu L."/>
            <person name="Li L."/>
            <person name="Zhang X."/>
            <person name="Liang L."/>
        </authorList>
    </citation>
    <scope>NUCLEOTIDE SEQUENCE [LARGE SCALE GENOMIC DNA]</scope>
    <source>
        <strain evidence="1 2">LLAN61</strain>
    </source>
</reference>
<accession>A0A368K540</accession>
<sequence>MAAFTIPLSPLRLSWVHWQSGKIGASVRAVVLVIAARRDLLVGVEFKRNIDGFAASKVFSGAEAKALLHNSATF</sequence>
<dbReference type="Proteomes" id="UP000253420">
    <property type="component" value="Unassembled WGS sequence"/>
</dbReference>
<organism evidence="1 2">
    <name type="scientific">Phyllobacterium salinisoli</name>
    <dbReference type="NCBI Taxonomy" id="1899321"/>
    <lineage>
        <taxon>Bacteria</taxon>
        <taxon>Pseudomonadati</taxon>
        <taxon>Pseudomonadota</taxon>
        <taxon>Alphaproteobacteria</taxon>
        <taxon>Hyphomicrobiales</taxon>
        <taxon>Phyllobacteriaceae</taxon>
        <taxon>Phyllobacterium</taxon>
    </lineage>
</organism>
<evidence type="ECO:0000313" key="1">
    <source>
        <dbReference type="EMBL" id="RCS24499.1"/>
    </source>
</evidence>
<dbReference type="EMBL" id="QOZG01000003">
    <property type="protein sequence ID" value="RCS24499.1"/>
    <property type="molecule type" value="Genomic_DNA"/>
</dbReference>
<comment type="caution">
    <text evidence="1">The sequence shown here is derived from an EMBL/GenBank/DDBJ whole genome shotgun (WGS) entry which is preliminary data.</text>
</comment>
<gene>
    <name evidence="1" type="ORF">DUT91_09555</name>
</gene>